<sequence>MSSDLAPPTEMQTDRAALLAGLKARLARTELASGRPRLSLCPEIDEALPEGGLPTACLHEILAAEPGAATAFATLLLARAQAVSETGSVLWISHEPDACPQGLARMGLAPRHLVLVRAPRAQDALWATEEAARCPAVAATLLHAPSREGPDMTALRRLQLAAETGGGITLLLGADTDTPPPSPARSRWRVRATAEGAGHGAPAWELELLMQRGGRPNRWHCSWNPAQDRLTVLESTPAPRRRRG</sequence>
<dbReference type="OrthoDB" id="7202530at2"/>
<keyword evidence="2" id="KW-1185">Reference proteome</keyword>
<organism evidence="1 2">
    <name type="scientific">Rhodovarius crocodyli</name>
    <dbReference type="NCBI Taxonomy" id="1979269"/>
    <lineage>
        <taxon>Bacteria</taxon>
        <taxon>Pseudomonadati</taxon>
        <taxon>Pseudomonadota</taxon>
        <taxon>Alphaproteobacteria</taxon>
        <taxon>Acetobacterales</taxon>
        <taxon>Roseomonadaceae</taxon>
        <taxon>Rhodovarius</taxon>
    </lineage>
</organism>
<evidence type="ECO:0008006" key="3">
    <source>
        <dbReference type="Google" id="ProtNLM"/>
    </source>
</evidence>
<protein>
    <recommendedName>
        <fullName evidence="3">Protein ImuA</fullName>
    </recommendedName>
</protein>
<comment type="caution">
    <text evidence="1">The sequence shown here is derived from an EMBL/GenBank/DDBJ whole genome shotgun (WGS) entry which is preliminary data.</text>
</comment>
<dbReference type="Gene3D" id="3.40.50.300">
    <property type="entry name" value="P-loop containing nucleotide triphosphate hydrolases"/>
    <property type="match status" value="1"/>
</dbReference>
<proteinExistence type="predicted"/>
<dbReference type="InterPro" id="IPR027417">
    <property type="entry name" value="P-loop_NTPase"/>
</dbReference>
<evidence type="ECO:0000313" key="1">
    <source>
        <dbReference type="EMBL" id="RVT89940.1"/>
    </source>
</evidence>
<dbReference type="Proteomes" id="UP000282957">
    <property type="component" value="Unassembled WGS sequence"/>
</dbReference>
<gene>
    <name evidence="1" type="ORF">EOD42_24570</name>
</gene>
<dbReference type="EMBL" id="SACL01000016">
    <property type="protein sequence ID" value="RVT89940.1"/>
    <property type="molecule type" value="Genomic_DNA"/>
</dbReference>
<evidence type="ECO:0000313" key="2">
    <source>
        <dbReference type="Proteomes" id="UP000282957"/>
    </source>
</evidence>
<reference evidence="1 2" key="1">
    <citation type="submission" date="2019-01" db="EMBL/GenBank/DDBJ databases">
        <authorList>
            <person name="Chen W.-M."/>
        </authorList>
    </citation>
    <scope>NUCLEOTIDE SEQUENCE [LARGE SCALE GENOMIC DNA]</scope>
    <source>
        <strain evidence="1 2">CCP-6</strain>
    </source>
</reference>
<dbReference type="SUPFAM" id="SSF52540">
    <property type="entry name" value="P-loop containing nucleoside triphosphate hydrolases"/>
    <property type="match status" value="1"/>
</dbReference>
<dbReference type="RefSeq" id="WP_127790254.1">
    <property type="nucleotide sequence ID" value="NZ_SACL01000016.1"/>
</dbReference>
<name>A0A437LX38_9PROT</name>
<accession>A0A437LX38</accession>
<dbReference type="AlphaFoldDB" id="A0A437LX38"/>